<dbReference type="OrthoDB" id="7488061at2759"/>
<organism evidence="1 2">
    <name type="scientific">Arctia plantaginis</name>
    <name type="common">Wood tiger moth</name>
    <name type="synonym">Phalaena plantaginis</name>
    <dbReference type="NCBI Taxonomy" id="874455"/>
    <lineage>
        <taxon>Eukaryota</taxon>
        <taxon>Metazoa</taxon>
        <taxon>Ecdysozoa</taxon>
        <taxon>Arthropoda</taxon>
        <taxon>Hexapoda</taxon>
        <taxon>Insecta</taxon>
        <taxon>Pterygota</taxon>
        <taxon>Neoptera</taxon>
        <taxon>Endopterygota</taxon>
        <taxon>Lepidoptera</taxon>
        <taxon>Glossata</taxon>
        <taxon>Ditrysia</taxon>
        <taxon>Noctuoidea</taxon>
        <taxon>Erebidae</taxon>
        <taxon>Arctiinae</taxon>
        <taxon>Arctia</taxon>
    </lineage>
</organism>
<protein>
    <submittedName>
        <fullName evidence="1">Uncharacterized protein</fullName>
    </submittedName>
</protein>
<reference evidence="1 2" key="1">
    <citation type="submission" date="2020-04" db="EMBL/GenBank/DDBJ databases">
        <authorList>
            <person name="Wallbank WR R."/>
            <person name="Pardo Diaz C."/>
            <person name="Kozak K."/>
            <person name="Martin S."/>
            <person name="Jiggins C."/>
            <person name="Moest M."/>
            <person name="Warren A I."/>
            <person name="Byers J.R.P. K."/>
            <person name="Montejo-Kovacevich G."/>
            <person name="Yen C E."/>
        </authorList>
    </citation>
    <scope>NUCLEOTIDE SEQUENCE [LARGE SCALE GENOMIC DNA]</scope>
</reference>
<dbReference type="Proteomes" id="UP000494256">
    <property type="component" value="Unassembled WGS sequence"/>
</dbReference>
<accession>A0A8S0ZZ02</accession>
<name>A0A8S0ZZ02_ARCPL</name>
<dbReference type="AlphaFoldDB" id="A0A8S0ZZ02"/>
<dbReference type="EMBL" id="CADEBD010000308">
    <property type="protein sequence ID" value="CAB3239251.1"/>
    <property type="molecule type" value="Genomic_DNA"/>
</dbReference>
<comment type="caution">
    <text evidence="1">The sequence shown here is derived from an EMBL/GenBank/DDBJ whole genome shotgun (WGS) entry which is preliminary data.</text>
</comment>
<gene>
    <name evidence="1" type="ORF">APLA_LOCUS8589</name>
</gene>
<sequence>MLKSSRKKIPPVPIGTTVRIPVPEVDRGHGDASNLLAVVLQKTDDELYKIGTKQGVVKTLYSRQHFERVSLMKKRCPEGFVKYM</sequence>
<proteinExistence type="predicted"/>
<evidence type="ECO:0000313" key="2">
    <source>
        <dbReference type="Proteomes" id="UP000494256"/>
    </source>
</evidence>
<evidence type="ECO:0000313" key="1">
    <source>
        <dbReference type="EMBL" id="CAB3239251.1"/>
    </source>
</evidence>